<evidence type="ECO:0000256" key="1">
    <source>
        <dbReference type="ARBA" id="ARBA00023002"/>
    </source>
</evidence>
<dbReference type="PANTHER" id="PTHR10696">
    <property type="entry name" value="GAMMA-BUTYROBETAINE HYDROXYLASE-RELATED"/>
    <property type="match status" value="1"/>
</dbReference>
<protein>
    <recommendedName>
        <fullName evidence="2">TauD/TfdA-like domain-containing protein</fullName>
    </recommendedName>
</protein>
<dbReference type="Proteomes" id="UP000236630">
    <property type="component" value="Unassembled WGS sequence"/>
</dbReference>
<dbReference type="Gene3D" id="3.60.130.10">
    <property type="entry name" value="Clavaminate synthase-like"/>
    <property type="match status" value="1"/>
</dbReference>
<sequence length="374" mass="42008">MLLNTSQKLYKTARHQQETAASAPTLVSLITLKLRSTANKKTIGMADHFIEIKIPQQRNYNNINNSSPFPSVLSPNPATTATVSRLAEKVRTQKPFLDSLLLKAGSVLFRGFDDVKTAKEFNDVVEAFGYEELPYVGGAAPRTNIVGRVFTANESPPDQKIPFHHEMAQVPEFPSKLFFFCEVEPGSGGETPIVLSHIVYERMKHKYPDFVEQLEQHGLIYTRVLGEKDDPSSPIGRGWKSTFLTEDKSIAEERAARLGMKLEWMEDGGVKTIMGPIPAIKYDESRQRKIWFNSMVAAYTGWKDDRNDPVKAVTFGNGKPLPADIVHDCLNILEEESVAIPWQKGDVLLIDNWAVLHARRSFNPPRRILASLCK</sequence>
<dbReference type="STRING" id="55188.A0A2H5PVP3"/>
<dbReference type="InterPro" id="IPR050411">
    <property type="entry name" value="AlphaKG_dependent_hydroxylases"/>
</dbReference>
<comment type="caution">
    <text evidence="3">The sequence shown here is derived from an EMBL/GenBank/DDBJ whole genome shotgun (WGS) entry which is preliminary data.</text>
</comment>
<gene>
    <name evidence="3" type="ORF">CUMW_171650</name>
</gene>
<dbReference type="Pfam" id="PF02668">
    <property type="entry name" value="TauD"/>
    <property type="match status" value="1"/>
</dbReference>
<dbReference type="AlphaFoldDB" id="A0A2H5PVP3"/>
<evidence type="ECO:0000313" key="3">
    <source>
        <dbReference type="EMBL" id="GAY56401.1"/>
    </source>
</evidence>
<name>A0A2H5PVP3_CITUN</name>
<keyword evidence="4" id="KW-1185">Reference proteome</keyword>
<dbReference type="GO" id="GO:0016491">
    <property type="term" value="F:oxidoreductase activity"/>
    <property type="evidence" value="ECO:0007669"/>
    <property type="project" value="UniProtKB-KW"/>
</dbReference>
<dbReference type="InterPro" id="IPR042098">
    <property type="entry name" value="TauD-like_sf"/>
</dbReference>
<proteinExistence type="predicted"/>
<evidence type="ECO:0000259" key="2">
    <source>
        <dbReference type="Pfam" id="PF02668"/>
    </source>
</evidence>
<organism evidence="3 4">
    <name type="scientific">Citrus unshiu</name>
    <name type="common">Satsuma mandarin</name>
    <name type="synonym">Citrus nobilis var. unshiu</name>
    <dbReference type="NCBI Taxonomy" id="55188"/>
    <lineage>
        <taxon>Eukaryota</taxon>
        <taxon>Viridiplantae</taxon>
        <taxon>Streptophyta</taxon>
        <taxon>Embryophyta</taxon>
        <taxon>Tracheophyta</taxon>
        <taxon>Spermatophyta</taxon>
        <taxon>Magnoliopsida</taxon>
        <taxon>eudicotyledons</taxon>
        <taxon>Gunneridae</taxon>
        <taxon>Pentapetalae</taxon>
        <taxon>rosids</taxon>
        <taxon>malvids</taxon>
        <taxon>Sapindales</taxon>
        <taxon>Rutaceae</taxon>
        <taxon>Aurantioideae</taxon>
        <taxon>Citrus</taxon>
    </lineage>
</organism>
<evidence type="ECO:0000313" key="4">
    <source>
        <dbReference type="Proteomes" id="UP000236630"/>
    </source>
</evidence>
<reference evidence="3 4" key="1">
    <citation type="journal article" date="2017" name="Front. Genet.">
        <title>Draft sequencing of the heterozygous diploid genome of Satsuma (Citrus unshiu Marc.) using a hybrid assembly approach.</title>
        <authorList>
            <person name="Shimizu T."/>
            <person name="Tanizawa Y."/>
            <person name="Mochizuki T."/>
            <person name="Nagasaki H."/>
            <person name="Yoshioka T."/>
            <person name="Toyoda A."/>
            <person name="Fujiyama A."/>
            <person name="Kaminuma E."/>
            <person name="Nakamura Y."/>
        </authorList>
    </citation>
    <scope>NUCLEOTIDE SEQUENCE [LARGE SCALE GENOMIC DNA]</scope>
    <source>
        <strain evidence="4">cv. Miyagawa wase</strain>
    </source>
</reference>
<keyword evidence="1" id="KW-0560">Oxidoreductase</keyword>
<dbReference type="InterPro" id="IPR003819">
    <property type="entry name" value="TauD/TfdA-like"/>
</dbReference>
<dbReference type="EMBL" id="BDQV01000137">
    <property type="protein sequence ID" value="GAY56401.1"/>
    <property type="molecule type" value="Genomic_DNA"/>
</dbReference>
<accession>A0A2H5PVP3</accession>
<feature type="domain" description="TauD/TfdA-like" evidence="2">
    <location>
        <begin position="91"/>
        <end position="369"/>
    </location>
</feature>
<dbReference type="FunFam" id="3.60.130.10:FF:000006">
    <property type="entry name" value="Clavaminate synthase-like protein At3g21360"/>
    <property type="match status" value="1"/>
</dbReference>
<dbReference type="SUPFAM" id="SSF51197">
    <property type="entry name" value="Clavaminate synthase-like"/>
    <property type="match status" value="1"/>
</dbReference>
<dbReference type="PANTHER" id="PTHR10696:SF21">
    <property type="entry name" value="TAUD_TFDA-LIKE DOMAIN-CONTAINING PROTEIN"/>
    <property type="match status" value="1"/>
</dbReference>